<dbReference type="PANTHER" id="PTHR47529:SF1">
    <property type="entry name" value="PERIPLASMIC CHAPERONE PPID"/>
    <property type="match status" value="1"/>
</dbReference>
<evidence type="ECO:0000256" key="4">
    <source>
        <dbReference type="ARBA" id="ARBA00022692"/>
    </source>
</evidence>
<feature type="domain" description="PpiC" evidence="13">
    <location>
        <begin position="243"/>
        <end position="345"/>
    </location>
</feature>
<comment type="similarity">
    <text evidence="8">Belongs to the PpiD chaperone family.</text>
</comment>
<dbReference type="Gene3D" id="1.10.4030.10">
    <property type="entry name" value="Porin chaperone SurA, peptide-binding domain"/>
    <property type="match status" value="1"/>
</dbReference>
<keyword evidence="6 12" id="KW-0472">Membrane</keyword>
<dbReference type="InterPro" id="IPR027304">
    <property type="entry name" value="Trigger_fact/SurA_dom_sf"/>
</dbReference>
<dbReference type="Pfam" id="PF13624">
    <property type="entry name" value="SurA_N_3"/>
    <property type="match status" value="1"/>
</dbReference>
<keyword evidence="11 14" id="KW-0413">Isomerase</keyword>
<dbReference type="PROSITE" id="PS01096">
    <property type="entry name" value="PPIC_PPIASE_1"/>
    <property type="match status" value="1"/>
</dbReference>
<dbReference type="GO" id="GO:0005886">
    <property type="term" value="C:plasma membrane"/>
    <property type="evidence" value="ECO:0007669"/>
    <property type="project" value="UniProtKB-SubCell"/>
</dbReference>
<dbReference type="InterPro" id="IPR052029">
    <property type="entry name" value="PpiD_chaperone"/>
</dbReference>
<dbReference type="InterPro" id="IPR046357">
    <property type="entry name" value="PPIase_dom_sf"/>
</dbReference>
<gene>
    <name evidence="14" type="ORF">HNS30_07065</name>
</gene>
<evidence type="ECO:0000256" key="5">
    <source>
        <dbReference type="ARBA" id="ARBA00022989"/>
    </source>
</evidence>
<evidence type="ECO:0000259" key="13">
    <source>
        <dbReference type="PROSITE" id="PS50198"/>
    </source>
</evidence>
<evidence type="ECO:0000256" key="3">
    <source>
        <dbReference type="ARBA" id="ARBA00022519"/>
    </source>
</evidence>
<evidence type="ECO:0000256" key="12">
    <source>
        <dbReference type="SAM" id="Phobius"/>
    </source>
</evidence>
<dbReference type="EMBL" id="JABFJW010000036">
    <property type="protein sequence ID" value="NOK08790.1"/>
    <property type="molecule type" value="Genomic_DNA"/>
</dbReference>
<evidence type="ECO:0000313" key="15">
    <source>
        <dbReference type="Proteomes" id="UP000528460"/>
    </source>
</evidence>
<comment type="subcellular location">
    <subcellularLocation>
        <location evidence="1">Cell inner membrane</location>
        <topology evidence="1">Single-pass type II membrane protein</topology>
        <orientation evidence="1">Periplasmic side</orientation>
    </subcellularLocation>
</comment>
<evidence type="ECO:0000256" key="8">
    <source>
        <dbReference type="ARBA" id="ARBA00038408"/>
    </source>
</evidence>
<evidence type="ECO:0000256" key="9">
    <source>
        <dbReference type="ARBA" id="ARBA00040743"/>
    </source>
</evidence>
<evidence type="ECO:0000313" key="14">
    <source>
        <dbReference type="EMBL" id="NOK08790.1"/>
    </source>
</evidence>
<name>A0A7Y4JPI2_9BACT</name>
<keyword evidence="2" id="KW-1003">Cell membrane</keyword>
<protein>
    <recommendedName>
        <fullName evidence="9">Periplasmic chaperone PpiD</fullName>
    </recommendedName>
    <alternativeName>
        <fullName evidence="10">Periplasmic folding chaperone</fullName>
    </alternativeName>
</protein>
<keyword evidence="4 12" id="KW-0812">Transmembrane</keyword>
<evidence type="ECO:0000256" key="10">
    <source>
        <dbReference type="ARBA" id="ARBA00042775"/>
    </source>
</evidence>
<dbReference type="InterPro" id="IPR023058">
    <property type="entry name" value="PPIase_PpiC_CS"/>
</dbReference>
<evidence type="ECO:0000256" key="2">
    <source>
        <dbReference type="ARBA" id="ARBA00022475"/>
    </source>
</evidence>
<dbReference type="PROSITE" id="PS50198">
    <property type="entry name" value="PPIC_PPIASE_2"/>
    <property type="match status" value="1"/>
</dbReference>
<dbReference type="InterPro" id="IPR000297">
    <property type="entry name" value="PPIase_PpiC"/>
</dbReference>
<dbReference type="PANTHER" id="PTHR47529">
    <property type="entry name" value="PEPTIDYL-PROLYL CIS-TRANS ISOMERASE D"/>
    <property type="match status" value="1"/>
</dbReference>
<keyword evidence="5 12" id="KW-1133">Transmembrane helix</keyword>
<dbReference type="RefSeq" id="WP_171413019.1">
    <property type="nucleotide sequence ID" value="NZ_JABFJW010000036.1"/>
</dbReference>
<feature type="transmembrane region" description="Helical" evidence="12">
    <location>
        <begin position="9"/>
        <end position="27"/>
    </location>
</feature>
<dbReference type="Proteomes" id="UP000528460">
    <property type="component" value="Unassembled WGS sequence"/>
</dbReference>
<reference evidence="14 15" key="1">
    <citation type="submission" date="2020-05" db="EMBL/GenBank/DDBJ databases">
        <authorList>
            <person name="Whitworth D."/>
        </authorList>
    </citation>
    <scope>NUCLEOTIDE SEQUENCE [LARGE SCALE GENOMIC DNA]</scope>
    <source>
        <strain evidence="14 15">CA046A</strain>
    </source>
</reference>
<organism evidence="14 15">
    <name type="scientific">Corallococcus exercitus</name>
    <dbReference type="NCBI Taxonomy" id="2316736"/>
    <lineage>
        <taxon>Bacteria</taxon>
        <taxon>Pseudomonadati</taxon>
        <taxon>Myxococcota</taxon>
        <taxon>Myxococcia</taxon>
        <taxon>Myxococcales</taxon>
        <taxon>Cystobacterineae</taxon>
        <taxon>Myxococcaceae</taxon>
        <taxon>Corallococcus</taxon>
    </lineage>
</organism>
<keyword evidence="3" id="KW-0997">Cell inner membrane</keyword>
<dbReference type="SUPFAM" id="SSF54534">
    <property type="entry name" value="FKBP-like"/>
    <property type="match status" value="1"/>
</dbReference>
<comment type="caution">
    <text evidence="14">The sequence shown here is derived from an EMBL/GenBank/DDBJ whole genome shotgun (WGS) entry which is preliminary data.</text>
</comment>
<evidence type="ECO:0000256" key="1">
    <source>
        <dbReference type="ARBA" id="ARBA00004382"/>
    </source>
</evidence>
<evidence type="ECO:0000256" key="7">
    <source>
        <dbReference type="ARBA" id="ARBA00023186"/>
    </source>
</evidence>
<keyword evidence="11" id="KW-0697">Rotamase</keyword>
<dbReference type="SUPFAM" id="SSF109998">
    <property type="entry name" value="Triger factor/SurA peptide-binding domain-like"/>
    <property type="match status" value="1"/>
</dbReference>
<evidence type="ECO:0000256" key="11">
    <source>
        <dbReference type="PROSITE-ProRule" id="PRU00278"/>
    </source>
</evidence>
<sequence>MDGLNPRKVFSLLFIIGIAVVFTLQFGPGSNGFGSSGGGQAPGAGAVATVNGKEIPLRDFSMAWSRQMNFLRSQGNPIPESVARQFGLDKQVLDRLVNAELLAQSAERHGITPSDEELRKLIHENTDFHSKEGAFDFARYQQVLRDFYRRTPQEYEQELRRQMAAQKMIDVVRTGAVVSDDEVRARYEKEGNQAKLVFARFLPTMYADQVPAPTAAKLAEFQKAHEKEIADYYAANSFVYNVPERIRARQILVKVAPDATAEQKAQAKAKAEGLRKELEGGKDFATVAKASSDDDATKLKGGDLGWVERTTWDPALANAAFALKAGEITQPVESALGLHLVKVEEKKDAQSKKLDDVKGEIATTLYKQEQAKGLAKAEADKALAAAKAGKSLKEQFPVPAGQQPALLRFEAETKPEAVETDSFTAQGDSVPHLGPAPGLVKATFEATGPTVLGEVFTVGEANVVAQVVEREKPDTAGFDKRKEELRTQARQAKQIELTESFLKSLKKSGNVITNTEAIDSVLGSAG</sequence>
<dbReference type="Pfam" id="PF00639">
    <property type="entry name" value="Rotamase"/>
    <property type="match status" value="1"/>
</dbReference>
<keyword evidence="7" id="KW-0143">Chaperone</keyword>
<dbReference type="GO" id="GO:0003755">
    <property type="term" value="F:peptidyl-prolyl cis-trans isomerase activity"/>
    <property type="evidence" value="ECO:0007669"/>
    <property type="project" value="UniProtKB-KW"/>
</dbReference>
<dbReference type="Gene3D" id="3.10.50.40">
    <property type="match status" value="1"/>
</dbReference>
<dbReference type="AlphaFoldDB" id="A0A7Y4JPI2"/>
<accession>A0A7Y4JPI2</accession>
<proteinExistence type="inferred from homology"/>
<evidence type="ECO:0000256" key="6">
    <source>
        <dbReference type="ARBA" id="ARBA00023136"/>
    </source>
</evidence>